<dbReference type="Proteomes" id="UP000051957">
    <property type="component" value="Unassembled WGS sequence"/>
</dbReference>
<feature type="transmembrane region" description="Helical" evidence="5">
    <location>
        <begin position="12"/>
        <end position="30"/>
    </location>
</feature>
<organism evidence="6 7">
    <name type="scientific">Lentilactobacillus parabuchneri DSM 5707 = NBRC 107865</name>
    <dbReference type="NCBI Taxonomy" id="1423784"/>
    <lineage>
        <taxon>Bacteria</taxon>
        <taxon>Bacillati</taxon>
        <taxon>Bacillota</taxon>
        <taxon>Bacilli</taxon>
        <taxon>Lactobacillales</taxon>
        <taxon>Lactobacillaceae</taxon>
        <taxon>Lentilactobacillus</taxon>
    </lineage>
</organism>
<dbReference type="AlphaFoldDB" id="A0A0R1YZ36"/>
<evidence type="ECO:0000313" key="7">
    <source>
        <dbReference type="Proteomes" id="UP000051957"/>
    </source>
</evidence>
<evidence type="ECO:0000313" key="6">
    <source>
        <dbReference type="EMBL" id="KRM47551.1"/>
    </source>
</evidence>
<keyword evidence="2 5" id="KW-0812">Transmembrane</keyword>
<feature type="transmembrane region" description="Helical" evidence="5">
    <location>
        <begin position="76"/>
        <end position="98"/>
    </location>
</feature>
<gene>
    <name evidence="6" type="ORF">FC51_GL000024</name>
</gene>
<name>A0A0R1YZ36_9LACO</name>
<protein>
    <submittedName>
        <fullName evidence="6">Integral membrane protein</fullName>
    </submittedName>
</protein>
<evidence type="ECO:0000256" key="2">
    <source>
        <dbReference type="ARBA" id="ARBA00022692"/>
    </source>
</evidence>
<sequence>MTKNRIVNALSYLSIMFAPFIFPFIVWIVTDHNQDMHDTARRAFTLHLIPVILTILTLLVVGIMGMVSRQAAYTGFLFVALIALVVLVDLGMFIYNLYMGIRILVED</sequence>
<dbReference type="InterPro" id="IPR019109">
    <property type="entry name" value="MamF_MmsF"/>
</dbReference>
<evidence type="ECO:0000256" key="5">
    <source>
        <dbReference type="SAM" id="Phobius"/>
    </source>
</evidence>
<dbReference type="PATRIC" id="fig|1423784.4.peg.23"/>
<dbReference type="GeneID" id="69801940"/>
<evidence type="ECO:0000256" key="1">
    <source>
        <dbReference type="ARBA" id="ARBA00004141"/>
    </source>
</evidence>
<proteinExistence type="predicted"/>
<dbReference type="EMBL" id="AZGK01000001">
    <property type="protein sequence ID" value="KRM47551.1"/>
    <property type="molecule type" value="Genomic_DNA"/>
</dbReference>
<evidence type="ECO:0000256" key="3">
    <source>
        <dbReference type="ARBA" id="ARBA00022989"/>
    </source>
</evidence>
<feature type="transmembrane region" description="Helical" evidence="5">
    <location>
        <begin position="42"/>
        <end position="64"/>
    </location>
</feature>
<reference evidence="6 7" key="1">
    <citation type="journal article" date="2015" name="Genome Announc.">
        <title>Expanding the biotechnology potential of lactobacilli through comparative genomics of 213 strains and associated genera.</title>
        <authorList>
            <person name="Sun Z."/>
            <person name="Harris H.M."/>
            <person name="McCann A."/>
            <person name="Guo C."/>
            <person name="Argimon S."/>
            <person name="Zhang W."/>
            <person name="Yang X."/>
            <person name="Jeffery I.B."/>
            <person name="Cooney J.C."/>
            <person name="Kagawa T.F."/>
            <person name="Liu W."/>
            <person name="Song Y."/>
            <person name="Salvetti E."/>
            <person name="Wrobel A."/>
            <person name="Rasinkangas P."/>
            <person name="Parkhill J."/>
            <person name="Rea M.C."/>
            <person name="O'Sullivan O."/>
            <person name="Ritari J."/>
            <person name="Douillard F.P."/>
            <person name="Paul Ross R."/>
            <person name="Yang R."/>
            <person name="Briner A.E."/>
            <person name="Felis G.E."/>
            <person name="de Vos W.M."/>
            <person name="Barrangou R."/>
            <person name="Klaenhammer T.R."/>
            <person name="Caufield P.W."/>
            <person name="Cui Y."/>
            <person name="Zhang H."/>
            <person name="O'Toole P.W."/>
        </authorList>
    </citation>
    <scope>NUCLEOTIDE SEQUENCE [LARGE SCALE GENOMIC DNA]</scope>
    <source>
        <strain evidence="6 7">DSM 5707</strain>
    </source>
</reference>
<dbReference type="Pfam" id="PF09685">
    <property type="entry name" value="MamF_MmsF"/>
    <property type="match status" value="1"/>
</dbReference>
<evidence type="ECO:0000256" key="4">
    <source>
        <dbReference type="ARBA" id="ARBA00023136"/>
    </source>
</evidence>
<dbReference type="RefSeq" id="WP_057910092.1">
    <property type="nucleotide sequence ID" value="NZ_AZGK01000001.1"/>
</dbReference>
<comment type="caution">
    <text evidence="6">The sequence shown here is derived from an EMBL/GenBank/DDBJ whole genome shotgun (WGS) entry which is preliminary data.</text>
</comment>
<accession>A0A0R1YZ36</accession>
<comment type="subcellular location">
    <subcellularLocation>
        <location evidence="1">Membrane</location>
        <topology evidence="1">Multi-pass membrane protein</topology>
    </subcellularLocation>
</comment>
<keyword evidence="3 5" id="KW-1133">Transmembrane helix</keyword>
<keyword evidence="4 5" id="KW-0472">Membrane</keyword>